<protein>
    <submittedName>
        <fullName evidence="1">Uncharacterized protein</fullName>
    </submittedName>
</protein>
<evidence type="ECO:0000313" key="2">
    <source>
        <dbReference type="Proteomes" id="UP000092154"/>
    </source>
</evidence>
<keyword evidence="2" id="KW-1185">Reference proteome</keyword>
<dbReference type="EMBL" id="KV449167">
    <property type="protein sequence ID" value="OAX31978.1"/>
    <property type="molecule type" value="Genomic_DNA"/>
</dbReference>
<reference evidence="1 2" key="1">
    <citation type="submission" date="2016-06" db="EMBL/GenBank/DDBJ databases">
        <title>Comparative genomics of the ectomycorrhizal sister species Rhizopogon vinicolor and Rhizopogon vesiculosus (Basidiomycota: Boletales) reveals a divergence of the mating type B locus.</title>
        <authorList>
            <consortium name="DOE Joint Genome Institute"/>
            <person name="Mujic A.B."/>
            <person name="Kuo A."/>
            <person name="Tritt A."/>
            <person name="Lipzen A."/>
            <person name="Chen C."/>
            <person name="Johnson J."/>
            <person name="Sharma A."/>
            <person name="Barry K."/>
            <person name="Grigoriev I.V."/>
            <person name="Spatafora J.W."/>
        </authorList>
    </citation>
    <scope>NUCLEOTIDE SEQUENCE [LARGE SCALE GENOMIC DNA]</scope>
    <source>
        <strain evidence="1 2">AM-OR11-026</strain>
    </source>
</reference>
<dbReference type="OrthoDB" id="2800503at2759"/>
<dbReference type="InParanoid" id="A0A1B7MHB5"/>
<gene>
    <name evidence="1" type="ORF">K503DRAFT_656691</name>
</gene>
<feature type="non-terminal residue" evidence="1">
    <location>
        <position position="1"/>
    </location>
</feature>
<organism evidence="1 2">
    <name type="scientific">Rhizopogon vinicolor AM-OR11-026</name>
    <dbReference type="NCBI Taxonomy" id="1314800"/>
    <lineage>
        <taxon>Eukaryota</taxon>
        <taxon>Fungi</taxon>
        <taxon>Dikarya</taxon>
        <taxon>Basidiomycota</taxon>
        <taxon>Agaricomycotina</taxon>
        <taxon>Agaricomycetes</taxon>
        <taxon>Agaricomycetidae</taxon>
        <taxon>Boletales</taxon>
        <taxon>Suillineae</taxon>
        <taxon>Rhizopogonaceae</taxon>
        <taxon>Rhizopogon</taxon>
    </lineage>
</organism>
<name>A0A1B7MHB5_9AGAM</name>
<sequence length="98" mass="11579">FRAINQFRNGDIVMEMMNEMAAQHLREDNTKRAFIDKLDPNATIKDRSYPIVMQFVPISFNPSQRENLTNLERENGWKEGSVLTAQWIKPPERRTKEQ</sequence>
<evidence type="ECO:0000313" key="1">
    <source>
        <dbReference type="EMBL" id="OAX31978.1"/>
    </source>
</evidence>
<dbReference type="AlphaFoldDB" id="A0A1B7MHB5"/>
<accession>A0A1B7MHB5</accession>
<dbReference type="Proteomes" id="UP000092154">
    <property type="component" value="Unassembled WGS sequence"/>
</dbReference>
<dbReference type="STRING" id="1314800.A0A1B7MHB5"/>
<feature type="non-terminal residue" evidence="1">
    <location>
        <position position="98"/>
    </location>
</feature>
<proteinExistence type="predicted"/>